<gene>
    <name evidence="2" type="ORF">DI533_13940</name>
</gene>
<name>A0A2W5S178_CERSP</name>
<dbReference type="EMBL" id="QFQS01000003">
    <property type="protein sequence ID" value="PZQ96688.1"/>
    <property type="molecule type" value="Genomic_DNA"/>
</dbReference>
<feature type="chain" id="PRO_5016045355" evidence="1">
    <location>
        <begin position="20"/>
        <end position="146"/>
    </location>
</feature>
<comment type="caution">
    <text evidence="2">The sequence shown here is derived from an EMBL/GenBank/DDBJ whole genome shotgun (WGS) entry which is preliminary data.</text>
</comment>
<keyword evidence="1" id="KW-0732">Signal</keyword>
<proteinExistence type="predicted"/>
<evidence type="ECO:0000313" key="2">
    <source>
        <dbReference type="EMBL" id="PZQ96688.1"/>
    </source>
</evidence>
<dbReference type="AlphaFoldDB" id="A0A2W5S178"/>
<reference evidence="2 3" key="1">
    <citation type="submission" date="2017-08" db="EMBL/GenBank/DDBJ databases">
        <title>Infants hospitalized years apart are colonized by the same room-sourced microbial strains.</title>
        <authorList>
            <person name="Brooks B."/>
            <person name="Olm M.R."/>
            <person name="Firek B.A."/>
            <person name="Baker R."/>
            <person name="Thomas B.C."/>
            <person name="Morowitz M.J."/>
            <person name="Banfield J.F."/>
        </authorList>
    </citation>
    <scope>NUCLEOTIDE SEQUENCE [LARGE SCALE GENOMIC DNA]</scope>
    <source>
        <strain evidence="2">S2_003_000_R2_11</strain>
    </source>
</reference>
<sequence>MRQLSLALAACLFPTLAAADADAIVAAGAKLCTERDSGTFTSDGAVRNLDLTGDGRADTVVDEALFKCSTAADLFAGPAGSKVHLLAEGTESSYLVQGWDTAIWTNRQLVLLALQGTDCGAEATDPCFEVLTWGGKGFLSVRPAAQ</sequence>
<evidence type="ECO:0000256" key="1">
    <source>
        <dbReference type="SAM" id="SignalP"/>
    </source>
</evidence>
<organism evidence="2 3">
    <name type="scientific">Cereibacter sphaeroides</name>
    <name type="common">Rhodobacter sphaeroides</name>
    <dbReference type="NCBI Taxonomy" id="1063"/>
    <lineage>
        <taxon>Bacteria</taxon>
        <taxon>Pseudomonadati</taxon>
        <taxon>Pseudomonadota</taxon>
        <taxon>Alphaproteobacteria</taxon>
        <taxon>Rhodobacterales</taxon>
        <taxon>Paracoccaceae</taxon>
        <taxon>Cereibacter</taxon>
    </lineage>
</organism>
<evidence type="ECO:0000313" key="3">
    <source>
        <dbReference type="Proteomes" id="UP000248975"/>
    </source>
</evidence>
<feature type="signal peptide" evidence="1">
    <location>
        <begin position="1"/>
        <end position="19"/>
    </location>
</feature>
<protein>
    <submittedName>
        <fullName evidence="2">Uncharacterized protein</fullName>
    </submittedName>
</protein>
<accession>A0A2W5S178</accession>
<dbReference type="Proteomes" id="UP000248975">
    <property type="component" value="Unassembled WGS sequence"/>
</dbReference>